<dbReference type="AlphaFoldDB" id="A0A8S1J7X8"/>
<feature type="region of interest" description="Disordered" evidence="1">
    <location>
        <begin position="215"/>
        <end position="241"/>
    </location>
</feature>
<evidence type="ECO:0000313" key="3">
    <source>
        <dbReference type="Proteomes" id="UP000708148"/>
    </source>
</evidence>
<feature type="region of interest" description="Disordered" evidence="1">
    <location>
        <begin position="305"/>
        <end position="327"/>
    </location>
</feature>
<evidence type="ECO:0000256" key="1">
    <source>
        <dbReference type="SAM" id="MobiDB-lite"/>
    </source>
</evidence>
<keyword evidence="3" id="KW-1185">Reference proteome</keyword>
<proteinExistence type="predicted"/>
<feature type="region of interest" description="Disordered" evidence="1">
    <location>
        <begin position="481"/>
        <end position="531"/>
    </location>
</feature>
<organism evidence="2 3">
    <name type="scientific">Ostreobium quekettii</name>
    <dbReference type="NCBI Taxonomy" id="121088"/>
    <lineage>
        <taxon>Eukaryota</taxon>
        <taxon>Viridiplantae</taxon>
        <taxon>Chlorophyta</taxon>
        <taxon>core chlorophytes</taxon>
        <taxon>Ulvophyceae</taxon>
        <taxon>TCBD clade</taxon>
        <taxon>Bryopsidales</taxon>
        <taxon>Ostreobineae</taxon>
        <taxon>Ostreobiaceae</taxon>
        <taxon>Ostreobium</taxon>
    </lineage>
</organism>
<feature type="compositionally biased region" description="Basic and acidic residues" evidence="1">
    <location>
        <begin position="92"/>
        <end position="103"/>
    </location>
</feature>
<name>A0A8S1J7X8_9CHLO</name>
<feature type="region of interest" description="Disordered" evidence="1">
    <location>
        <begin position="1"/>
        <end position="57"/>
    </location>
</feature>
<dbReference type="EMBL" id="CAJHUC010001071">
    <property type="protein sequence ID" value="CAD7699599.1"/>
    <property type="molecule type" value="Genomic_DNA"/>
</dbReference>
<accession>A0A8S1J7X8</accession>
<feature type="region of interest" description="Disordered" evidence="1">
    <location>
        <begin position="91"/>
        <end position="110"/>
    </location>
</feature>
<feature type="compositionally biased region" description="Basic and acidic residues" evidence="1">
    <location>
        <begin position="37"/>
        <end position="47"/>
    </location>
</feature>
<protein>
    <submittedName>
        <fullName evidence="2">Uncharacterized protein</fullName>
    </submittedName>
</protein>
<feature type="compositionally biased region" description="Low complexity" evidence="1">
    <location>
        <begin position="15"/>
        <end position="29"/>
    </location>
</feature>
<comment type="caution">
    <text evidence="2">The sequence shown here is derived from an EMBL/GenBank/DDBJ whole genome shotgun (WGS) entry which is preliminary data.</text>
</comment>
<dbReference type="Proteomes" id="UP000708148">
    <property type="component" value="Unassembled WGS sequence"/>
</dbReference>
<sequence>MDRRSPRSSLAGSPRSTTSTRTSRSTASRPGWGTNHGRRDSSREGARPDSSCSNRSFRHLKSFDRRVKTAYHAERPRASVPRFMQHTTASLLKRDSFKDKPDADAGEGDISKWPKYTLRRRPLRGFVRIRDGKKLVRRSLEAQRRRIRARKVRKGIKVAPRAVASCTLLPHRRRCSSTRVPNLPASPYRVRARRLSKSPVASHDAHAVRQVMTSRSDKGALKNHRSRPHSALGAPVRERQQGEVVGATRLLSAHSPSKRLSAASGVGVQNLRRCPSPMVLSRPQDKSRWPIDDKTLLNVQRSLVPSTPEPELPMAVPRSAQESPDVDGMDPQGWLVLGAHKNLVPPGTMCTNNPNETSEAVKTTNIDLNEAVVGTEQENNHAVAIAANIIQMDVESPHPKQLGSQDHDIDLADAGCPKAAFDQRPSRGVNAPCQAKGHPAVDWEDGRCISKSTTKCVQEAAEAVILQGVEYNAAGKGRDVGVQGTGEHGHGEVEASSEGEGMESSKMATMEPGRSRNQELEDTDSIPPVPVSVGLCERTPPDAKGAGLDVRSSRPRTMRLQLKHRAKPETPVPELANVGKDPGEGPPKDAIAQIVPRGVRPGERCLKVREASGCKHWAITAGILAVVAFIFGQADEDEDVMEEEVHIGRGWIDDGGCTRLQDWMWHSA</sequence>
<evidence type="ECO:0000313" key="2">
    <source>
        <dbReference type="EMBL" id="CAD7699599.1"/>
    </source>
</evidence>
<gene>
    <name evidence="2" type="ORF">OSTQU699_LOCUS4958</name>
</gene>
<reference evidence="2" key="1">
    <citation type="submission" date="2020-12" db="EMBL/GenBank/DDBJ databases">
        <authorList>
            <person name="Iha C."/>
        </authorList>
    </citation>
    <scope>NUCLEOTIDE SEQUENCE</scope>
</reference>